<dbReference type="Proteomes" id="UP000188532">
    <property type="component" value="Unassembled WGS sequence"/>
</dbReference>
<dbReference type="AlphaFoldDB" id="A0A1V3X9L4"/>
<sequence length="104" mass="10402">MPSTSTSTADVRRSLVHNGQGVAMKTVLAGLGMAAFTVLMLAQAPAASAAAADGVINDLRAEGYLVQLNQTPTASLTACSVNGVRKLDGGTPTALVDVVCPDGC</sequence>
<organism evidence="2 4">
    <name type="scientific">Mycobacterium kansasii</name>
    <dbReference type="NCBI Taxonomy" id="1768"/>
    <lineage>
        <taxon>Bacteria</taxon>
        <taxon>Bacillati</taxon>
        <taxon>Actinomycetota</taxon>
        <taxon>Actinomycetes</taxon>
        <taxon>Mycobacteriales</taxon>
        <taxon>Mycobacteriaceae</taxon>
        <taxon>Mycobacterium</taxon>
    </lineage>
</organism>
<dbReference type="Proteomes" id="UP000189229">
    <property type="component" value="Unassembled WGS sequence"/>
</dbReference>
<evidence type="ECO:0000313" key="2">
    <source>
        <dbReference type="EMBL" id="OOK75456.1"/>
    </source>
</evidence>
<name>A0A1V3X9L4_MYCKA</name>
<dbReference type="EMBL" id="MVBM01000003">
    <property type="protein sequence ID" value="OOK75456.1"/>
    <property type="molecule type" value="Genomic_DNA"/>
</dbReference>
<protein>
    <submittedName>
        <fullName evidence="2">Uncharacterized protein</fullName>
    </submittedName>
</protein>
<evidence type="ECO:0000313" key="4">
    <source>
        <dbReference type="Proteomes" id="UP000189229"/>
    </source>
</evidence>
<gene>
    <name evidence="1" type="ORF">BZL29_7958</name>
    <name evidence="2" type="ORF">BZL30_3335</name>
</gene>
<dbReference type="EMBL" id="MVBN01000011">
    <property type="protein sequence ID" value="OOK65366.1"/>
    <property type="molecule type" value="Genomic_DNA"/>
</dbReference>
<reference evidence="3 4" key="1">
    <citation type="submission" date="2017-02" db="EMBL/GenBank/DDBJ databases">
        <title>Complete genome sequences of Mycobacterium kansasii strains isolated from rhesus macaques.</title>
        <authorList>
            <person name="Panda A."/>
            <person name="Nagaraj S."/>
            <person name="Zhao X."/>
            <person name="Tettelin H."/>
            <person name="Detolla L.J."/>
        </authorList>
    </citation>
    <scope>NUCLEOTIDE SEQUENCE [LARGE SCALE GENOMIC DNA]</scope>
    <source>
        <strain evidence="1 3">11-3469</strain>
        <strain evidence="2 4">11-3813</strain>
    </source>
</reference>
<comment type="caution">
    <text evidence="2">The sequence shown here is derived from an EMBL/GenBank/DDBJ whole genome shotgun (WGS) entry which is preliminary data.</text>
</comment>
<evidence type="ECO:0000313" key="1">
    <source>
        <dbReference type="EMBL" id="OOK65366.1"/>
    </source>
</evidence>
<evidence type="ECO:0000313" key="3">
    <source>
        <dbReference type="Proteomes" id="UP000188532"/>
    </source>
</evidence>
<proteinExistence type="predicted"/>
<accession>A0A1V3X9L4</accession>